<dbReference type="KEGG" id="dbc:MFMK1_002442"/>
<feature type="transmembrane region" description="Helical" evidence="3">
    <location>
        <begin position="494"/>
        <end position="513"/>
    </location>
</feature>
<gene>
    <name evidence="5" type="ORF">MFMK1_002442</name>
</gene>
<keyword evidence="3" id="KW-1133">Transmembrane helix</keyword>
<evidence type="ECO:0000256" key="1">
    <source>
        <dbReference type="ARBA" id="ARBA00009670"/>
    </source>
</evidence>
<feature type="transmembrane region" description="Helical" evidence="3">
    <location>
        <begin position="525"/>
        <end position="544"/>
    </location>
</feature>
<evidence type="ECO:0000313" key="6">
    <source>
        <dbReference type="Proteomes" id="UP001329915"/>
    </source>
</evidence>
<dbReference type="RefSeq" id="WP_366922014.1">
    <property type="nucleotide sequence ID" value="NZ_CP121694.1"/>
</dbReference>
<feature type="region of interest" description="Disordered" evidence="2">
    <location>
        <begin position="549"/>
        <end position="580"/>
    </location>
</feature>
<dbReference type="Pfam" id="PF03109">
    <property type="entry name" value="ABC1"/>
    <property type="match status" value="1"/>
</dbReference>
<dbReference type="Gene3D" id="1.10.510.10">
    <property type="entry name" value="Transferase(Phosphotransferase) domain 1"/>
    <property type="match status" value="1"/>
</dbReference>
<dbReference type="PANTHER" id="PTHR10566">
    <property type="entry name" value="CHAPERONE-ACTIVITY OF BC1 COMPLEX CABC1 -RELATED"/>
    <property type="match status" value="1"/>
</dbReference>
<organism evidence="5 6">
    <name type="scientific">Metallumcola ferriviriculae</name>
    <dbReference type="NCBI Taxonomy" id="3039180"/>
    <lineage>
        <taxon>Bacteria</taxon>
        <taxon>Bacillati</taxon>
        <taxon>Bacillota</taxon>
        <taxon>Clostridia</taxon>
        <taxon>Neomoorellales</taxon>
        <taxon>Desulfitibacteraceae</taxon>
        <taxon>Metallumcola</taxon>
    </lineage>
</organism>
<evidence type="ECO:0000256" key="2">
    <source>
        <dbReference type="SAM" id="MobiDB-lite"/>
    </source>
</evidence>
<dbReference type="AlphaFoldDB" id="A0AAU0UQN2"/>
<feature type="compositionally biased region" description="Basic residues" evidence="2">
    <location>
        <begin position="549"/>
        <end position="564"/>
    </location>
</feature>
<evidence type="ECO:0000256" key="3">
    <source>
        <dbReference type="SAM" id="Phobius"/>
    </source>
</evidence>
<dbReference type="InterPro" id="IPR050154">
    <property type="entry name" value="UbiB_kinase"/>
</dbReference>
<protein>
    <submittedName>
        <fullName evidence="5">AarF/UbiB family protein</fullName>
    </submittedName>
</protein>
<feature type="transmembrane region" description="Helical" evidence="3">
    <location>
        <begin position="20"/>
        <end position="40"/>
    </location>
</feature>
<dbReference type="InterPro" id="IPR004147">
    <property type="entry name" value="ABC1_dom"/>
</dbReference>
<dbReference type="InterPro" id="IPR011009">
    <property type="entry name" value="Kinase-like_dom_sf"/>
</dbReference>
<keyword evidence="3" id="KW-0812">Transmembrane</keyword>
<proteinExistence type="inferred from homology"/>
<dbReference type="SUPFAM" id="SSF56112">
    <property type="entry name" value="Protein kinase-like (PK-like)"/>
    <property type="match status" value="1"/>
</dbReference>
<dbReference type="GO" id="GO:0005524">
    <property type="term" value="F:ATP binding"/>
    <property type="evidence" value="ECO:0007669"/>
    <property type="project" value="InterPro"/>
</dbReference>
<dbReference type="CDD" id="cd05121">
    <property type="entry name" value="ABC1_ADCK3-like"/>
    <property type="match status" value="1"/>
</dbReference>
<dbReference type="GO" id="GO:0004672">
    <property type="term" value="F:protein kinase activity"/>
    <property type="evidence" value="ECO:0007669"/>
    <property type="project" value="InterPro"/>
</dbReference>
<dbReference type="EMBL" id="CP121694">
    <property type="protein sequence ID" value="WRO22605.1"/>
    <property type="molecule type" value="Genomic_DNA"/>
</dbReference>
<keyword evidence="3" id="KW-0472">Membrane</keyword>
<dbReference type="InterPro" id="IPR000719">
    <property type="entry name" value="Prot_kinase_dom"/>
</dbReference>
<evidence type="ECO:0000259" key="4">
    <source>
        <dbReference type="PROSITE" id="PS50011"/>
    </source>
</evidence>
<dbReference type="Proteomes" id="UP001329915">
    <property type="component" value="Chromosome"/>
</dbReference>
<dbReference type="PROSITE" id="PS50011">
    <property type="entry name" value="PROTEIN_KINASE_DOM"/>
    <property type="match status" value="1"/>
</dbReference>
<evidence type="ECO:0000313" key="5">
    <source>
        <dbReference type="EMBL" id="WRO22605.1"/>
    </source>
</evidence>
<sequence>MTLIISLIIYLRRDVITAMVNRLVLIKRFLIVLAMFGGFFKDFTVLRLKRKLHLGLIDDNDYRVIYASQARRFRQKANDLGGLLIKLGQFISVHVDVLPEEYTKELANLQDAAAAAEFSDISRIIEMELGNKDWVLEKTPLASASLGQVHKALLPDGDVVAVKVLKPDIDRLIVTDLLALRWVTAAARRFTAWGKDYDLVSIYREFEETTKRELDLHQEGLSAERIGRDISGFDNVLVPKIYWDYSSNRVLTMEFMDGVKITDKSILTAWDVKERDLSGQLFQVFWYQVMETGFFHADPHPGNIFVNQGGQLILLDFGMVGNIGSQQKQQLFELMTALMAGDGAKCSFYIDQLGFVRREVAREQLEQAMEFMLAAAKDMGNGQEITEEVRQFLYSQPFQLPANILFLGKTFSTLMGVCYGLDNGFDFMNQVTKGLGIDGGEKSSFGFSNLQRGLSEILSRLKKLYDTPKRLDGLALEIKRLGQHQKEQMVRLQGLLYSMLWAVLTAGSGLIAVVLYTNDKPGAEIGWAVTVVFGGVLFISLMGSKANSKSRSRRIDRRRHRRRGEGKSALPGIEKPKFHP</sequence>
<feature type="domain" description="Protein kinase" evidence="4">
    <location>
        <begin position="135"/>
        <end position="487"/>
    </location>
</feature>
<accession>A0AAU0UQN2</accession>
<reference evidence="5 6" key="1">
    <citation type="submission" date="2023-04" db="EMBL/GenBank/DDBJ databases">
        <authorList>
            <person name="Hsu D."/>
        </authorList>
    </citation>
    <scope>NUCLEOTIDE SEQUENCE [LARGE SCALE GENOMIC DNA]</scope>
    <source>
        <strain evidence="5 6">MK1</strain>
    </source>
</reference>
<keyword evidence="6" id="KW-1185">Reference proteome</keyword>
<name>A0AAU0UQN2_9FIRM</name>
<comment type="similarity">
    <text evidence="1">Belongs to the protein kinase superfamily. ADCK protein kinase family.</text>
</comment>
<dbReference type="PANTHER" id="PTHR10566:SF113">
    <property type="entry name" value="PROTEIN ACTIVITY OF BC1 COMPLEX KINASE 7, CHLOROPLASTIC"/>
    <property type="match status" value="1"/>
</dbReference>